<dbReference type="KEGG" id="ztr:MYCGRDRAFT_106491"/>
<dbReference type="EMBL" id="CM001208">
    <property type="protein sequence ID" value="EGP82551.1"/>
    <property type="molecule type" value="Genomic_DNA"/>
</dbReference>
<dbReference type="AlphaFoldDB" id="F9XPZ0"/>
<sequence>MSSLESSKTLRQDTSSLPRALNPAIPSSPEKGRFPNADLQTPTSQLRMRGWANPCTDLRYWMSVVSLGRLALEDRAEELEC</sequence>
<dbReference type="InParanoid" id="F9XPZ0"/>
<feature type="compositionally biased region" description="Polar residues" evidence="1">
    <location>
        <begin position="1"/>
        <end position="17"/>
    </location>
</feature>
<keyword evidence="3" id="KW-1185">Reference proteome</keyword>
<protein>
    <submittedName>
        <fullName evidence="2">Uncharacterized protein</fullName>
    </submittedName>
</protein>
<name>F9XPZ0_ZYMTI</name>
<reference evidence="2 3" key="1">
    <citation type="journal article" date="2011" name="PLoS Genet.">
        <title>Finished genome of the fungal wheat pathogen Mycosphaerella graminicola reveals dispensome structure, chromosome plasticity, and stealth pathogenesis.</title>
        <authorList>
            <person name="Goodwin S.B."/>
            <person name="Ben M'barek S."/>
            <person name="Dhillon B."/>
            <person name="Wittenberg A.H.J."/>
            <person name="Crane C.F."/>
            <person name="Hane J.K."/>
            <person name="Foster A.J."/>
            <person name="Van der Lee T.A.J."/>
            <person name="Grimwood J."/>
            <person name="Aerts A."/>
            <person name="Antoniw J."/>
            <person name="Bailey A."/>
            <person name="Bluhm B."/>
            <person name="Bowler J."/>
            <person name="Bristow J."/>
            <person name="van der Burgt A."/>
            <person name="Canto-Canche B."/>
            <person name="Churchill A.C.L."/>
            <person name="Conde-Ferraez L."/>
            <person name="Cools H.J."/>
            <person name="Coutinho P.M."/>
            <person name="Csukai M."/>
            <person name="Dehal P."/>
            <person name="De Wit P."/>
            <person name="Donzelli B."/>
            <person name="van de Geest H.C."/>
            <person name="van Ham R.C.H.J."/>
            <person name="Hammond-Kosack K.E."/>
            <person name="Henrissat B."/>
            <person name="Kilian A."/>
            <person name="Kobayashi A.K."/>
            <person name="Koopmann E."/>
            <person name="Kourmpetis Y."/>
            <person name="Kuzniar A."/>
            <person name="Lindquist E."/>
            <person name="Lombard V."/>
            <person name="Maliepaard C."/>
            <person name="Martins N."/>
            <person name="Mehrabi R."/>
            <person name="Nap J.P.H."/>
            <person name="Ponomarenko A."/>
            <person name="Rudd J.J."/>
            <person name="Salamov A."/>
            <person name="Schmutz J."/>
            <person name="Schouten H.J."/>
            <person name="Shapiro H."/>
            <person name="Stergiopoulos I."/>
            <person name="Torriani S.F.F."/>
            <person name="Tu H."/>
            <person name="de Vries R.P."/>
            <person name="Waalwijk C."/>
            <person name="Ware S.B."/>
            <person name="Wiebenga A."/>
            <person name="Zwiers L.-H."/>
            <person name="Oliver R.P."/>
            <person name="Grigoriev I.V."/>
            <person name="Kema G.H.J."/>
        </authorList>
    </citation>
    <scope>NUCLEOTIDE SEQUENCE [LARGE SCALE GENOMIC DNA]</scope>
    <source>
        <strain evidence="3">CBS 115943 / IPO323</strain>
    </source>
</reference>
<evidence type="ECO:0000313" key="3">
    <source>
        <dbReference type="Proteomes" id="UP000008062"/>
    </source>
</evidence>
<evidence type="ECO:0000313" key="2">
    <source>
        <dbReference type="EMBL" id="EGP82551.1"/>
    </source>
</evidence>
<feature type="non-terminal residue" evidence="2">
    <location>
        <position position="81"/>
    </location>
</feature>
<proteinExistence type="predicted"/>
<evidence type="ECO:0000256" key="1">
    <source>
        <dbReference type="SAM" id="MobiDB-lite"/>
    </source>
</evidence>
<gene>
    <name evidence="2" type="ORF">MYCGRDRAFT_106491</name>
</gene>
<dbReference type="HOGENOM" id="CLU_2580518_0_0_1"/>
<dbReference type="RefSeq" id="XP_003847575.1">
    <property type="nucleotide sequence ID" value="XM_003847527.1"/>
</dbReference>
<dbReference type="Proteomes" id="UP000008062">
    <property type="component" value="Chromosome 13"/>
</dbReference>
<accession>F9XPZ0</accession>
<organism evidence="2 3">
    <name type="scientific">Zymoseptoria tritici (strain CBS 115943 / IPO323)</name>
    <name type="common">Speckled leaf blotch fungus</name>
    <name type="synonym">Septoria tritici</name>
    <dbReference type="NCBI Taxonomy" id="336722"/>
    <lineage>
        <taxon>Eukaryota</taxon>
        <taxon>Fungi</taxon>
        <taxon>Dikarya</taxon>
        <taxon>Ascomycota</taxon>
        <taxon>Pezizomycotina</taxon>
        <taxon>Dothideomycetes</taxon>
        <taxon>Dothideomycetidae</taxon>
        <taxon>Mycosphaerellales</taxon>
        <taxon>Mycosphaerellaceae</taxon>
        <taxon>Zymoseptoria</taxon>
    </lineage>
</organism>
<feature type="region of interest" description="Disordered" evidence="1">
    <location>
        <begin position="1"/>
        <end position="45"/>
    </location>
</feature>
<dbReference type="GeneID" id="13401193"/>